<comment type="subunit">
    <text evidence="10">Monomer.</text>
</comment>
<dbReference type="InterPro" id="IPR027417">
    <property type="entry name" value="P-loop_NTPase"/>
</dbReference>
<evidence type="ECO:0000256" key="8">
    <source>
        <dbReference type="ARBA" id="ARBA00022842"/>
    </source>
</evidence>
<dbReference type="PANTHER" id="PTHR11088">
    <property type="entry name" value="TRNA DIMETHYLALLYLTRANSFERASE"/>
    <property type="match status" value="1"/>
</dbReference>
<dbReference type="GO" id="GO:0052381">
    <property type="term" value="F:tRNA dimethylallyltransferase activity"/>
    <property type="evidence" value="ECO:0007669"/>
    <property type="project" value="UniProtKB-UniRule"/>
</dbReference>
<dbReference type="PANTHER" id="PTHR11088:SF60">
    <property type="entry name" value="TRNA DIMETHYLALLYLTRANSFERASE"/>
    <property type="match status" value="1"/>
</dbReference>
<accession>A0A1F6BY35</accession>
<dbReference type="STRING" id="1798475.A2837_00730"/>
<evidence type="ECO:0000256" key="6">
    <source>
        <dbReference type="ARBA" id="ARBA00022741"/>
    </source>
</evidence>
<dbReference type="Pfam" id="PF01715">
    <property type="entry name" value="IPPT"/>
    <property type="match status" value="1"/>
</dbReference>
<feature type="binding site" evidence="10">
    <location>
        <begin position="15"/>
        <end position="22"/>
    </location>
    <ligand>
        <name>ATP</name>
        <dbReference type="ChEBI" id="CHEBI:30616"/>
    </ligand>
</feature>
<dbReference type="InterPro" id="IPR018022">
    <property type="entry name" value="IPT"/>
</dbReference>
<evidence type="ECO:0000313" key="14">
    <source>
        <dbReference type="EMBL" id="OGG41728.1"/>
    </source>
</evidence>
<dbReference type="InterPro" id="IPR039657">
    <property type="entry name" value="Dimethylallyltransferase"/>
</dbReference>
<dbReference type="EC" id="2.5.1.75" evidence="10"/>
<evidence type="ECO:0000313" key="15">
    <source>
        <dbReference type="Proteomes" id="UP000176322"/>
    </source>
</evidence>
<dbReference type="SUPFAM" id="SSF52540">
    <property type="entry name" value="P-loop containing nucleoside triphosphate hydrolases"/>
    <property type="match status" value="1"/>
</dbReference>
<dbReference type="HAMAP" id="MF_00185">
    <property type="entry name" value="IPP_trans"/>
    <property type="match status" value="1"/>
</dbReference>
<sequence length="302" mass="33981">MSEELKKPKILVVVGPTASGKTGVAIELAKKLGGEVVSADSRQVYRGMDIGTAKVTPEEMQDIPHHLLDVADPSEVYTATDFARDAKVAVDDILARGKLPIVAGGTFFYIDALLGRVSMPEVPPDREMHAKFEEKSAAELLAMLENLDPDRAASIDKENKRRLIRAIEIAMYLGKVPPPRPADCPYDVLTIGLTIDMETHGEIVKQRIIERLHTGMVAEVEALLKNGITHERLENFGLEYRYISRYLRGLLDYDTMVEELAVKTRQYAKRQMTWLKRDKTIQWFSKNDQKILDVTETFLGKN</sequence>
<comment type="catalytic activity">
    <reaction evidence="9 10 11">
        <text>adenosine(37) in tRNA + dimethylallyl diphosphate = N(6)-dimethylallyladenosine(37) in tRNA + diphosphate</text>
        <dbReference type="Rhea" id="RHEA:26482"/>
        <dbReference type="Rhea" id="RHEA-COMP:10162"/>
        <dbReference type="Rhea" id="RHEA-COMP:10375"/>
        <dbReference type="ChEBI" id="CHEBI:33019"/>
        <dbReference type="ChEBI" id="CHEBI:57623"/>
        <dbReference type="ChEBI" id="CHEBI:74411"/>
        <dbReference type="ChEBI" id="CHEBI:74415"/>
        <dbReference type="EC" id="2.5.1.75"/>
    </reaction>
</comment>
<feature type="site" description="Interaction with substrate tRNA" evidence="10">
    <location>
        <position position="106"/>
    </location>
</feature>
<comment type="caution">
    <text evidence="10">Lacks conserved residue(s) required for the propagation of feature annotation.</text>
</comment>
<comment type="caution">
    <text evidence="14">The sequence shown here is derived from an EMBL/GenBank/DDBJ whole genome shotgun (WGS) entry which is preliminary data.</text>
</comment>
<reference evidence="14 15" key="1">
    <citation type="journal article" date="2016" name="Nat. Commun.">
        <title>Thousands of microbial genomes shed light on interconnected biogeochemical processes in an aquifer system.</title>
        <authorList>
            <person name="Anantharaman K."/>
            <person name="Brown C.T."/>
            <person name="Hug L.A."/>
            <person name="Sharon I."/>
            <person name="Castelle C.J."/>
            <person name="Probst A.J."/>
            <person name="Thomas B.C."/>
            <person name="Singh A."/>
            <person name="Wilkins M.J."/>
            <person name="Karaoz U."/>
            <person name="Brodie E.L."/>
            <person name="Williams K.H."/>
            <person name="Hubbard S.S."/>
            <person name="Banfield J.F."/>
        </authorList>
    </citation>
    <scope>NUCLEOTIDE SEQUENCE [LARGE SCALE GENOMIC DNA]</scope>
</reference>
<dbReference type="EMBL" id="MFKO01000002">
    <property type="protein sequence ID" value="OGG41728.1"/>
    <property type="molecule type" value="Genomic_DNA"/>
</dbReference>
<dbReference type="GO" id="GO:0006400">
    <property type="term" value="P:tRNA modification"/>
    <property type="evidence" value="ECO:0007669"/>
    <property type="project" value="TreeGrafter"/>
</dbReference>
<evidence type="ECO:0000256" key="12">
    <source>
        <dbReference type="RuleBase" id="RU003784"/>
    </source>
</evidence>
<evidence type="ECO:0000256" key="10">
    <source>
        <dbReference type="HAMAP-Rule" id="MF_00185"/>
    </source>
</evidence>
<evidence type="ECO:0000256" key="5">
    <source>
        <dbReference type="ARBA" id="ARBA00022694"/>
    </source>
</evidence>
<dbReference type="AlphaFoldDB" id="A0A1F6BY35"/>
<evidence type="ECO:0000256" key="9">
    <source>
        <dbReference type="ARBA" id="ARBA00049563"/>
    </source>
</evidence>
<feature type="site" description="Interaction with substrate tRNA" evidence="10">
    <location>
        <position position="126"/>
    </location>
</feature>
<keyword evidence="5 10" id="KW-0819">tRNA processing</keyword>
<evidence type="ECO:0000256" key="11">
    <source>
        <dbReference type="RuleBase" id="RU003783"/>
    </source>
</evidence>
<comment type="cofactor">
    <cofactor evidence="1 10">
        <name>Mg(2+)</name>
        <dbReference type="ChEBI" id="CHEBI:18420"/>
    </cofactor>
</comment>
<protein>
    <recommendedName>
        <fullName evidence="10">tRNA dimethylallyltransferase</fullName>
        <ecNumber evidence="10">2.5.1.75</ecNumber>
    </recommendedName>
    <alternativeName>
        <fullName evidence="10">Dimethylallyl diphosphate:tRNA dimethylallyltransferase</fullName>
        <shortName evidence="10">DMAPP:tRNA dimethylallyltransferase</shortName>
        <shortName evidence="10">DMATase</shortName>
    </alternativeName>
    <alternativeName>
        <fullName evidence="10">Isopentenyl-diphosphate:tRNA isopentenyltransferase</fullName>
        <shortName evidence="10">IPP transferase</shortName>
        <shortName evidence="10">IPPT</shortName>
        <shortName evidence="10">IPTase</shortName>
    </alternativeName>
</protein>
<evidence type="ECO:0000256" key="3">
    <source>
        <dbReference type="ARBA" id="ARBA00005842"/>
    </source>
</evidence>
<name>A0A1F6BY35_9BACT</name>
<evidence type="ECO:0000256" key="7">
    <source>
        <dbReference type="ARBA" id="ARBA00022840"/>
    </source>
</evidence>
<feature type="region of interest" description="Interaction with substrate tRNA" evidence="10">
    <location>
        <begin position="40"/>
        <end position="43"/>
    </location>
</feature>
<evidence type="ECO:0000256" key="13">
    <source>
        <dbReference type="RuleBase" id="RU003785"/>
    </source>
</evidence>
<feature type="binding site" evidence="10">
    <location>
        <begin position="17"/>
        <end position="22"/>
    </location>
    <ligand>
        <name>substrate</name>
    </ligand>
</feature>
<dbReference type="Proteomes" id="UP000176322">
    <property type="component" value="Unassembled WGS sequence"/>
</dbReference>
<gene>
    <name evidence="10" type="primary">miaA</name>
    <name evidence="14" type="ORF">A2837_00730</name>
</gene>
<keyword evidence="6 10" id="KW-0547">Nucleotide-binding</keyword>
<dbReference type="GO" id="GO:0005524">
    <property type="term" value="F:ATP binding"/>
    <property type="evidence" value="ECO:0007669"/>
    <property type="project" value="UniProtKB-UniRule"/>
</dbReference>
<evidence type="ECO:0000256" key="2">
    <source>
        <dbReference type="ARBA" id="ARBA00003213"/>
    </source>
</evidence>
<dbReference type="Gene3D" id="3.40.50.300">
    <property type="entry name" value="P-loop containing nucleotide triphosphate hydrolases"/>
    <property type="match status" value="1"/>
</dbReference>
<proteinExistence type="inferred from homology"/>
<comment type="similarity">
    <text evidence="3 10 13">Belongs to the IPP transferase family.</text>
</comment>
<dbReference type="Gene3D" id="1.10.20.140">
    <property type="match status" value="1"/>
</dbReference>
<dbReference type="NCBIfam" id="TIGR00174">
    <property type="entry name" value="miaA"/>
    <property type="match status" value="1"/>
</dbReference>
<evidence type="ECO:0000256" key="1">
    <source>
        <dbReference type="ARBA" id="ARBA00001946"/>
    </source>
</evidence>
<organism evidence="14 15">
    <name type="scientific">Candidatus Kaiserbacteria bacterium RIFCSPHIGHO2_01_FULL_46_22</name>
    <dbReference type="NCBI Taxonomy" id="1798475"/>
    <lineage>
        <taxon>Bacteria</taxon>
        <taxon>Candidatus Kaiseribacteriota</taxon>
    </lineage>
</organism>
<keyword evidence="8 10" id="KW-0460">Magnesium</keyword>
<comment type="function">
    <text evidence="2 10 12">Catalyzes the transfer of a dimethylallyl group onto the adenine at position 37 in tRNAs that read codons beginning with uridine, leading to the formation of N6-(dimethylallyl)adenosine (i(6)A).</text>
</comment>
<keyword evidence="7 10" id="KW-0067">ATP-binding</keyword>
<evidence type="ECO:0000256" key="4">
    <source>
        <dbReference type="ARBA" id="ARBA00022679"/>
    </source>
</evidence>
<keyword evidence="4 10" id="KW-0808">Transferase</keyword>